<dbReference type="InterPro" id="IPR017871">
    <property type="entry name" value="ABC_transporter-like_CS"/>
</dbReference>
<accession>A0ABV3TS74</accession>
<feature type="domain" description="ABC transporter" evidence="9">
    <location>
        <begin position="261"/>
        <end position="505"/>
    </location>
</feature>
<dbReference type="PROSITE" id="PS50893">
    <property type="entry name" value="ABC_TRANSPORTER_2"/>
    <property type="match status" value="2"/>
</dbReference>
<keyword evidence="1" id="KW-0813">Transport</keyword>
<dbReference type="GO" id="GO:0005524">
    <property type="term" value="F:ATP binding"/>
    <property type="evidence" value="ECO:0007669"/>
    <property type="project" value="UniProtKB-KW"/>
</dbReference>
<evidence type="ECO:0000259" key="9">
    <source>
        <dbReference type="PROSITE" id="PS50893"/>
    </source>
</evidence>
<evidence type="ECO:0000256" key="3">
    <source>
        <dbReference type="ARBA" id="ARBA00022597"/>
    </source>
</evidence>
<dbReference type="SUPFAM" id="SSF52540">
    <property type="entry name" value="P-loop containing nucleoside triphosphate hydrolases"/>
    <property type="match status" value="2"/>
</dbReference>
<dbReference type="InterPro" id="IPR027417">
    <property type="entry name" value="P-loop_NTPase"/>
</dbReference>
<dbReference type="PANTHER" id="PTHR43790">
    <property type="entry name" value="CARBOHYDRATE TRANSPORT ATP-BINDING PROTEIN MG119-RELATED"/>
    <property type="match status" value="1"/>
</dbReference>
<keyword evidence="6 10" id="KW-0067">ATP-binding</keyword>
<comment type="caution">
    <text evidence="10">The sequence shown here is derived from an EMBL/GenBank/DDBJ whole genome shotgun (WGS) entry which is preliminary data.</text>
</comment>
<evidence type="ECO:0000256" key="7">
    <source>
        <dbReference type="ARBA" id="ARBA00022967"/>
    </source>
</evidence>
<evidence type="ECO:0000256" key="6">
    <source>
        <dbReference type="ARBA" id="ARBA00022840"/>
    </source>
</evidence>
<keyword evidence="11" id="KW-1185">Reference proteome</keyword>
<keyword evidence="4" id="KW-0677">Repeat</keyword>
<dbReference type="PANTHER" id="PTHR43790:SF3">
    <property type="entry name" value="D-ALLOSE IMPORT ATP-BINDING PROTEIN ALSA-RELATED"/>
    <property type="match status" value="1"/>
</dbReference>
<evidence type="ECO:0000256" key="5">
    <source>
        <dbReference type="ARBA" id="ARBA00022741"/>
    </source>
</evidence>
<evidence type="ECO:0000256" key="1">
    <source>
        <dbReference type="ARBA" id="ARBA00022448"/>
    </source>
</evidence>
<evidence type="ECO:0000256" key="4">
    <source>
        <dbReference type="ARBA" id="ARBA00022737"/>
    </source>
</evidence>
<dbReference type="InterPro" id="IPR003593">
    <property type="entry name" value="AAA+_ATPase"/>
</dbReference>
<gene>
    <name evidence="10" type="ORF">AB4874_18710</name>
</gene>
<dbReference type="PROSITE" id="PS00211">
    <property type="entry name" value="ABC_TRANSPORTER_1"/>
    <property type="match status" value="1"/>
</dbReference>
<reference evidence="10 11" key="1">
    <citation type="journal article" date="2011" name="Int. J. Syst. Evol. Microbiol.">
        <title>Zhongshania antarctica gen. nov., sp. nov. and Zhongshania guokunii sp. nov., gammaproteobacteria respectively isolated from coastal attached (fast) ice and surface seawater of the Antarctic.</title>
        <authorList>
            <person name="Li H.J."/>
            <person name="Zhang X.Y."/>
            <person name="Chen C.X."/>
            <person name="Zhang Y.J."/>
            <person name="Gao Z.M."/>
            <person name="Yu Y."/>
            <person name="Chen X.L."/>
            <person name="Chen B."/>
            <person name="Zhang Y.Z."/>
        </authorList>
    </citation>
    <scope>NUCLEOTIDE SEQUENCE [LARGE SCALE GENOMIC DNA]</scope>
    <source>
        <strain evidence="10 11">15-R06ZXC-3</strain>
    </source>
</reference>
<sequence length="510" mass="55396">MSGSHTPQTDIPALRLEGIVKTFPGVRALDDVSFDVRAGEVHALLGENGAGKSTLMKVLAGMYQPDEGSIYIEGEAVTMRSPLEAKARGVVLIHQELSLAEEMSVAENIYLGELPRKSLGRVDWKTLHTNAQAILDRLKCSFDSKTQVGTLSIANQQMVEIARALTVDAKVVVFDEPTASLTDAEKVVLFDIINDLKARGAGIVYISHRMDEIFTLADRISVLRDGGYRGTLIKSETNEDEVIQLMIGRALDLTRRKVAAAKIGEVALQVEGLSCGKLFQDVSFELREGEVLGFYGLVGAGRTEIAETLFGLRKPSAGRILIDGTEVEISSPADAITKGISLVPESRKEQGLVLGMNCRDNITLPQVGDLTTGPFVSDGAEIAIFDHYYDALKIKTPSWRQAVGNLSGGNQQKIVIGKWLAMHPRILIVDEPTRGIDVGSKSEIHDLIRKLASEGYAVIVISSEMPEVMHVSDRIAAMFHGRIMRTFTTDEVTEDNLVAAISGIETDKVA</sequence>
<protein>
    <submittedName>
        <fullName evidence="10">Sugar ABC transporter ATP-binding protein</fullName>
    </submittedName>
</protein>
<evidence type="ECO:0000313" key="10">
    <source>
        <dbReference type="EMBL" id="MEX1663624.1"/>
    </source>
</evidence>
<dbReference type="RefSeq" id="WP_368393127.1">
    <property type="nucleotide sequence ID" value="NZ_JBFRYC010000021.1"/>
</dbReference>
<dbReference type="InterPro" id="IPR050107">
    <property type="entry name" value="ABC_carbohydrate_import_ATPase"/>
</dbReference>
<proteinExistence type="predicted"/>
<keyword evidence="8" id="KW-0472">Membrane</keyword>
<dbReference type="EMBL" id="JBFRYC010000021">
    <property type="protein sequence ID" value="MEX1663624.1"/>
    <property type="molecule type" value="Genomic_DNA"/>
</dbReference>
<keyword evidence="7" id="KW-1278">Translocase</keyword>
<organism evidence="10 11">
    <name type="scientific">Thioclava arctica</name>
    <dbReference type="NCBI Taxonomy" id="3238301"/>
    <lineage>
        <taxon>Bacteria</taxon>
        <taxon>Pseudomonadati</taxon>
        <taxon>Pseudomonadota</taxon>
        <taxon>Alphaproteobacteria</taxon>
        <taxon>Rhodobacterales</taxon>
        <taxon>Paracoccaceae</taxon>
        <taxon>Thioclava</taxon>
    </lineage>
</organism>
<keyword evidence="3" id="KW-0762">Sugar transport</keyword>
<evidence type="ECO:0000256" key="8">
    <source>
        <dbReference type="ARBA" id="ARBA00023136"/>
    </source>
</evidence>
<dbReference type="CDD" id="cd03215">
    <property type="entry name" value="ABC_Carb_Monos_II"/>
    <property type="match status" value="1"/>
</dbReference>
<feature type="domain" description="ABC transporter" evidence="9">
    <location>
        <begin position="14"/>
        <end position="250"/>
    </location>
</feature>
<evidence type="ECO:0000256" key="2">
    <source>
        <dbReference type="ARBA" id="ARBA00022475"/>
    </source>
</evidence>
<dbReference type="InterPro" id="IPR003439">
    <property type="entry name" value="ABC_transporter-like_ATP-bd"/>
</dbReference>
<dbReference type="CDD" id="cd03216">
    <property type="entry name" value="ABC_Carb_Monos_I"/>
    <property type="match status" value="1"/>
</dbReference>
<keyword evidence="5" id="KW-0547">Nucleotide-binding</keyword>
<keyword evidence="2" id="KW-1003">Cell membrane</keyword>
<dbReference type="SMART" id="SM00382">
    <property type="entry name" value="AAA"/>
    <property type="match status" value="2"/>
</dbReference>
<evidence type="ECO:0000313" key="11">
    <source>
        <dbReference type="Proteomes" id="UP001557465"/>
    </source>
</evidence>
<dbReference type="Gene3D" id="3.40.50.300">
    <property type="entry name" value="P-loop containing nucleotide triphosphate hydrolases"/>
    <property type="match status" value="2"/>
</dbReference>
<dbReference type="Proteomes" id="UP001557465">
    <property type="component" value="Unassembled WGS sequence"/>
</dbReference>
<name>A0ABV3TS74_9RHOB</name>
<dbReference type="Pfam" id="PF00005">
    <property type="entry name" value="ABC_tran"/>
    <property type="match status" value="2"/>
</dbReference>